<evidence type="ECO:0000313" key="1">
    <source>
        <dbReference type="EMBL" id="CAD9518162.1"/>
    </source>
</evidence>
<protein>
    <submittedName>
        <fullName evidence="1">Uncharacterized protein</fullName>
    </submittedName>
</protein>
<name>A0A7S2IFK5_9DINO</name>
<dbReference type="AlphaFoldDB" id="A0A7S2IFK5"/>
<sequence length="164" mass="19038">MAQYPPMPQGSPFAAGVQAVTTPARGRGGPGDVNSTVRTTHRQVAVEVRSMIRRIEEPVKPQQDRYFCYHDPAFGPDFRNYDNTRDMHDHDLLCTLPDYHPPLQQLAAWQRSEEYHMKQDLWWMHTFEEMRHPFPVRRVRTDLQPATVCVDPEEHCGLTWLLAG</sequence>
<gene>
    <name evidence="1" type="ORF">AAND1436_LOCUS40894</name>
</gene>
<organism evidence="1">
    <name type="scientific">Alexandrium andersonii</name>
    <dbReference type="NCBI Taxonomy" id="327968"/>
    <lineage>
        <taxon>Eukaryota</taxon>
        <taxon>Sar</taxon>
        <taxon>Alveolata</taxon>
        <taxon>Dinophyceae</taxon>
        <taxon>Gonyaulacales</taxon>
        <taxon>Pyrocystaceae</taxon>
        <taxon>Alexandrium</taxon>
    </lineage>
</organism>
<accession>A0A7S2IFK5</accession>
<reference evidence="1" key="1">
    <citation type="submission" date="2021-01" db="EMBL/GenBank/DDBJ databases">
        <authorList>
            <person name="Corre E."/>
            <person name="Pelletier E."/>
            <person name="Niang G."/>
            <person name="Scheremetjew M."/>
            <person name="Finn R."/>
            <person name="Kale V."/>
            <person name="Holt S."/>
            <person name="Cochrane G."/>
            <person name="Meng A."/>
            <person name="Brown T."/>
            <person name="Cohen L."/>
        </authorList>
    </citation>
    <scope>NUCLEOTIDE SEQUENCE</scope>
    <source>
        <strain evidence="1">CCMP2222</strain>
    </source>
</reference>
<dbReference type="EMBL" id="HBGQ01085826">
    <property type="protein sequence ID" value="CAD9518162.1"/>
    <property type="molecule type" value="Transcribed_RNA"/>
</dbReference>
<proteinExistence type="predicted"/>